<sequence length="264" mass="29698">MPLVTFVKEILIRSKPTLGRCELEENGEDYYVEAIILYESKRSAGVLIVVLDLAPWRWLSSGGFVSFVFEDAFFWFLLAFLSGDKQFWRWKAFSVKEVTFFLMFLGAPRAALSSLARAPGSTLFRPVRGGLYSGPLLGVCAPGFEGATGRDGKGLPVRAMCVLLGWGAMADELNDMLANLKFSESKQERKAMYRVLKSLWYTKKPVNFVAMADGQDMSCYCFLYVPFWARIFNIPLEKMERQGAIDVGSAIGEVLAIDWRDREG</sequence>
<evidence type="ECO:0000313" key="1">
    <source>
        <dbReference type="EMBL" id="MBA0587404.1"/>
    </source>
</evidence>
<protein>
    <recommendedName>
        <fullName evidence="3">DUF4283 domain-containing protein</fullName>
    </recommendedName>
</protein>
<reference evidence="1 2" key="1">
    <citation type="journal article" date="2019" name="Genome Biol. Evol.">
        <title>Insights into the evolution of the New World diploid cottons (Gossypium, subgenus Houzingenia) based on genome sequencing.</title>
        <authorList>
            <person name="Grover C.E."/>
            <person name="Arick M.A. 2nd"/>
            <person name="Thrash A."/>
            <person name="Conover J.L."/>
            <person name="Sanders W.S."/>
            <person name="Peterson D.G."/>
            <person name="Frelichowski J.E."/>
            <person name="Scheffler J.A."/>
            <person name="Scheffler B.E."/>
            <person name="Wendel J.F."/>
        </authorList>
    </citation>
    <scope>NUCLEOTIDE SEQUENCE [LARGE SCALE GENOMIC DNA]</scope>
    <source>
        <strain evidence="1">8</strain>
        <tissue evidence="1">Leaf</tissue>
    </source>
</reference>
<accession>A0A7J8PDU0</accession>
<name>A0A7J8PDU0_GOSRA</name>
<feature type="non-terminal residue" evidence="1">
    <location>
        <position position="1"/>
    </location>
</feature>
<dbReference type="AlphaFoldDB" id="A0A7J8PDU0"/>
<evidence type="ECO:0008006" key="3">
    <source>
        <dbReference type="Google" id="ProtNLM"/>
    </source>
</evidence>
<organism evidence="1 2">
    <name type="scientific">Gossypium raimondii</name>
    <name type="common">Peruvian cotton</name>
    <name type="synonym">Gossypium klotzschianum subsp. raimondii</name>
    <dbReference type="NCBI Taxonomy" id="29730"/>
    <lineage>
        <taxon>Eukaryota</taxon>
        <taxon>Viridiplantae</taxon>
        <taxon>Streptophyta</taxon>
        <taxon>Embryophyta</taxon>
        <taxon>Tracheophyta</taxon>
        <taxon>Spermatophyta</taxon>
        <taxon>Magnoliopsida</taxon>
        <taxon>eudicotyledons</taxon>
        <taxon>Gunneridae</taxon>
        <taxon>Pentapetalae</taxon>
        <taxon>rosids</taxon>
        <taxon>malvids</taxon>
        <taxon>Malvales</taxon>
        <taxon>Malvaceae</taxon>
        <taxon>Malvoideae</taxon>
        <taxon>Gossypium</taxon>
    </lineage>
</organism>
<dbReference type="EMBL" id="JABEZZ010000006">
    <property type="protein sequence ID" value="MBA0587404.1"/>
    <property type="molecule type" value="Genomic_DNA"/>
</dbReference>
<dbReference type="Proteomes" id="UP000593578">
    <property type="component" value="Unassembled WGS sequence"/>
</dbReference>
<gene>
    <name evidence="1" type="ORF">Gorai_000536</name>
</gene>
<comment type="caution">
    <text evidence="1">The sequence shown here is derived from an EMBL/GenBank/DDBJ whole genome shotgun (WGS) entry which is preliminary data.</text>
</comment>
<evidence type="ECO:0000313" key="2">
    <source>
        <dbReference type="Proteomes" id="UP000593578"/>
    </source>
</evidence>
<proteinExistence type="predicted"/>